<gene>
    <name evidence="2" type="ORF">PCOR1329_LOCUS65633</name>
</gene>
<proteinExistence type="predicted"/>
<comment type="caution">
    <text evidence="2">The sequence shown here is derived from an EMBL/GenBank/DDBJ whole genome shotgun (WGS) entry which is preliminary data.</text>
</comment>
<evidence type="ECO:0000313" key="2">
    <source>
        <dbReference type="EMBL" id="CAK0883409.1"/>
    </source>
</evidence>
<name>A0ABN9WAX7_9DINO</name>
<feature type="compositionally biased region" description="Basic and acidic residues" evidence="1">
    <location>
        <begin position="51"/>
        <end position="64"/>
    </location>
</feature>
<organism evidence="2 3">
    <name type="scientific">Prorocentrum cordatum</name>
    <dbReference type="NCBI Taxonomy" id="2364126"/>
    <lineage>
        <taxon>Eukaryota</taxon>
        <taxon>Sar</taxon>
        <taxon>Alveolata</taxon>
        <taxon>Dinophyceae</taxon>
        <taxon>Prorocentrales</taxon>
        <taxon>Prorocentraceae</taxon>
        <taxon>Prorocentrum</taxon>
    </lineage>
</organism>
<evidence type="ECO:0000256" key="1">
    <source>
        <dbReference type="SAM" id="MobiDB-lite"/>
    </source>
</evidence>
<feature type="compositionally biased region" description="Low complexity" evidence="1">
    <location>
        <begin position="111"/>
        <end position="124"/>
    </location>
</feature>
<dbReference type="EMBL" id="CAUYUJ010018411">
    <property type="protein sequence ID" value="CAK0883409.1"/>
    <property type="molecule type" value="Genomic_DNA"/>
</dbReference>
<dbReference type="Proteomes" id="UP001189429">
    <property type="component" value="Unassembled WGS sequence"/>
</dbReference>
<evidence type="ECO:0000313" key="3">
    <source>
        <dbReference type="Proteomes" id="UP001189429"/>
    </source>
</evidence>
<protein>
    <submittedName>
        <fullName evidence="2">Uncharacterized protein</fullName>
    </submittedName>
</protein>
<sequence>MVVGGGLCLWVSRSPRREHQIVTGVPVSSCSTHDGSDEQPDLVPDAQSDEQPDKQPDLQFDRVPDVQADEQPDLWSFLAPDAQPHAFADCGPDEQPDKQPDLQSHRVPDVGPTSSPTSGPSSFFPGSVATSSAFGDSHMKDVFGERFDLMAPGNHVLINIPRGERAEKKNLLRVQADARRLGKQCTVPCFQDLNVTGSWAEAKQAGDLFVTAHRRAMSRFLSGLVLIR</sequence>
<keyword evidence="3" id="KW-1185">Reference proteome</keyword>
<reference evidence="2" key="1">
    <citation type="submission" date="2023-10" db="EMBL/GenBank/DDBJ databases">
        <authorList>
            <person name="Chen Y."/>
            <person name="Shah S."/>
            <person name="Dougan E. K."/>
            <person name="Thang M."/>
            <person name="Chan C."/>
        </authorList>
    </citation>
    <scope>NUCLEOTIDE SEQUENCE [LARGE SCALE GENOMIC DNA]</scope>
</reference>
<feature type="compositionally biased region" description="Basic and acidic residues" evidence="1">
    <location>
        <begin position="95"/>
        <end position="108"/>
    </location>
</feature>
<feature type="region of interest" description="Disordered" evidence="1">
    <location>
        <begin position="25"/>
        <end position="124"/>
    </location>
</feature>
<accession>A0ABN9WAX7</accession>